<feature type="transmembrane region" description="Helical" evidence="6">
    <location>
        <begin position="206"/>
        <end position="228"/>
    </location>
</feature>
<evidence type="ECO:0000256" key="5">
    <source>
        <dbReference type="ARBA" id="ARBA00038359"/>
    </source>
</evidence>
<feature type="transmembrane region" description="Helical" evidence="6">
    <location>
        <begin position="129"/>
        <end position="149"/>
    </location>
</feature>
<evidence type="ECO:0000256" key="6">
    <source>
        <dbReference type="SAM" id="Phobius"/>
    </source>
</evidence>
<evidence type="ECO:0000256" key="1">
    <source>
        <dbReference type="ARBA" id="ARBA00004141"/>
    </source>
</evidence>
<feature type="domain" description="Rhodopsin" evidence="7">
    <location>
        <begin position="46"/>
        <end position="257"/>
    </location>
</feature>
<dbReference type="InterPro" id="IPR049326">
    <property type="entry name" value="Rhodopsin_dom_fungi"/>
</dbReference>
<dbReference type="PANTHER" id="PTHR33048">
    <property type="entry name" value="PTH11-LIKE INTEGRAL MEMBRANE PROTEIN (AFU_ORTHOLOGUE AFUA_5G11245)"/>
    <property type="match status" value="1"/>
</dbReference>
<feature type="transmembrane region" description="Helical" evidence="6">
    <location>
        <begin position="93"/>
        <end position="117"/>
    </location>
</feature>
<keyword evidence="2 6" id="KW-0812">Transmembrane</keyword>
<evidence type="ECO:0000259" key="7">
    <source>
        <dbReference type="Pfam" id="PF20684"/>
    </source>
</evidence>
<feature type="transmembrane region" description="Helical" evidence="6">
    <location>
        <begin position="60"/>
        <end position="81"/>
    </location>
</feature>
<sequence length="307" mass="34490">MINPTGPLVQLKITSVTCSFFALGMTAYRQVTLSLICVGLTDASTRLYKRRGRLWADDAWVFFAFVFLIIQLVGVFLHVPVPNNLTRTTRVSAYYQISLTFYSVVWASRLSILFSIVRIHPLPSARKHLSWVAVSFVTAVLFFFGQLLWVCETEPLWKDAPNHQCHLPLQVAICQLVMDVLADSILLFAPLHLFRSLSDKMLRRRLTLIFSTCVVTTIVSLVHAAFILRNGGIKEIIAGSVEGCLSLIVANVPVIVAAIMPHHDRETDEVQTLETRSMRFNPVSRKLLTNDLHHEGNRSGHGDDAHN</sequence>
<reference evidence="8" key="1">
    <citation type="submission" date="2020-05" db="EMBL/GenBank/DDBJ databases">
        <title>Mycena genomes resolve the evolution of fungal bioluminescence.</title>
        <authorList>
            <person name="Tsai I.J."/>
        </authorList>
    </citation>
    <scope>NUCLEOTIDE SEQUENCE</scope>
    <source>
        <strain evidence="8">CCC161011</strain>
    </source>
</reference>
<comment type="subcellular location">
    <subcellularLocation>
        <location evidence="1">Membrane</location>
        <topology evidence="1">Multi-pass membrane protein</topology>
    </subcellularLocation>
</comment>
<protein>
    <recommendedName>
        <fullName evidence="7">Rhodopsin domain-containing protein</fullName>
    </recommendedName>
</protein>
<name>A0A8H6ZA60_9AGAR</name>
<comment type="similarity">
    <text evidence="5">Belongs to the SAT4 family.</text>
</comment>
<keyword evidence="9" id="KW-1185">Reference proteome</keyword>
<dbReference type="PANTHER" id="PTHR33048:SF47">
    <property type="entry name" value="INTEGRAL MEMBRANE PROTEIN-RELATED"/>
    <property type="match status" value="1"/>
</dbReference>
<proteinExistence type="inferred from homology"/>
<dbReference type="Pfam" id="PF20684">
    <property type="entry name" value="Fung_rhodopsin"/>
    <property type="match status" value="1"/>
</dbReference>
<dbReference type="AlphaFoldDB" id="A0A8H6ZA60"/>
<keyword evidence="4 6" id="KW-0472">Membrane</keyword>
<dbReference type="EMBL" id="JACAZI010000001">
    <property type="protein sequence ID" value="KAF7372561.1"/>
    <property type="molecule type" value="Genomic_DNA"/>
</dbReference>
<gene>
    <name evidence="8" type="ORF">MVEN_00118700</name>
</gene>
<dbReference type="Proteomes" id="UP000620124">
    <property type="component" value="Unassembled WGS sequence"/>
</dbReference>
<organism evidence="8 9">
    <name type="scientific">Mycena venus</name>
    <dbReference type="NCBI Taxonomy" id="2733690"/>
    <lineage>
        <taxon>Eukaryota</taxon>
        <taxon>Fungi</taxon>
        <taxon>Dikarya</taxon>
        <taxon>Basidiomycota</taxon>
        <taxon>Agaricomycotina</taxon>
        <taxon>Agaricomycetes</taxon>
        <taxon>Agaricomycetidae</taxon>
        <taxon>Agaricales</taxon>
        <taxon>Marasmiineae</taxon>
        <taxon>Mycenaceae</taxon>
        <taxon>Mycena</taxon>
    </lineage>
</organism>
<accession>A0A8H6ZA60</accession>
<feature type="transmembrane region" description="Helical" evidence="6">
    <location>
        <begin position="169"/>
        <end position="194"/>
    </location>
</feature>
<evidence type="ECO:0000256" key="3">
    <source>
        <dbReference type="ARBA" id="ARBA00022989"/>
    </source>
</evidence>
<feature type="transmembrane region" description="Helical" evidence="6">
    <location>
        <begin position="20"/>
        <end position="40"/>
    </location>
</feature>
<keyword evidence="3 6" id="KW-1133">Transmembrane helix</keyword>
<evidence type="ECO:0000313" key="8">
    <source>
        <dbReference type="EMBL" id="KAF7372561.1"/>
    </source>
</evidence>
<dbReference type="GO" id="GO:0016020">
    <property type="term" value="C:membrane"/>
    <property type="evidence" value="ECO:0007669"/>
    <property type="project" value="UniProtKB-SubCell"/>
</dbReference>
<dbReference type="OrthoDB" id="444631at2759"/>
<comment type="caution">
    <text evidence="8">The sequence shown here is derived from an EMBL/GenBank/DDBJ whole genome shotgun (WGS) entry which is preliminary data.</text>
</comment>
<dbReference type="InterPro" id="IPR052337">
    <property type="entry name" value="SAT4-like"/>
</dbReference>
<evidence type="ECO:0000256" key="4">
    <source>
        <dbReference type="ARBA" id="ARBA00023136"/>
    </source>
</evidence>
<evidence type="ECO:0000256" key="2">
    <source>
        <dbReference type="ARBA" id="ARBA00022692"/>
    </source>
</evidence>
<feature type="transmembrane region" description="Helical" evidence="6">
    <location>
        <begin position="240"/>
        <end position="260"/>
    </location>
</feature>
<evidence type="ECO:0000313" key="9">
    <source>
        <dbReference type="Proteomes" id="UP000620124"/>
    </source>
</evidence>